<dbReference type="InterPro" id="IPR038454">
    <property type="entry name" value="DnaA_N_sf"/>
</dbReference>
<dbReference type="InterPro" id="IPR020591">
    <property type="entry name" value="Chromosome_initiator_DnaA-like"/>
</dbReference>
<dbReference type="PANTHER" id="PTHR30050">
    <property type="entry name" value="CHROMOSOMAL REPLICATION INITIATOR PROTEIN DNAA"/>
    <property type="match status" value="1"/>
</dbReference>
<dbReference type="CDD" id="cd06571">
    <property type="entry name" value="Bac_DnaA_C"/>
    <property type="match status" value="1"/>
</dbReference>
<dbReference type="HAMAP" id="MF_00377">
    <property type="entry name" value="DnaA_bact"/>
    <property type="match status" value="1"/>
</dbReference>
<evidence type="ECO:0000256" key="9">
    <source>
        <dbReference type="NCBIfam" id="TIGR00362"/>
    </source>
</evidence>
<evidence type="ECO:0000313" key="14">
    <source>
        <dbReference type="EMBL" id="MEY8244799.1"/>
    </source>
</evidence>
<evidence type="ECO:0000256" key="10">
    <source>
        <dbReference type="RuleBase" id="RU000577"/>
    </source>
</evidence>
<dbReference type="EMBL" id="JBCLPP010000008">
    <property type="protein sequence ID" value="MEY8244799.1"/>
    <property type="molecule type" value="Genomic_DNA"/>
</dbReference>
<feature type="domain" description="AAA+ ATPase" evidence="12">
    <location>
        <begin position="156"/>
        <end position="292"/>
    </location>
</feature>
<comment type="subcellular location">
    <subcellularLocation>
        <location evidence="8">Cytoplasm</location>
    </subcellularLocation>
</comment>
<dbReference type="NCBIfam" id="TIGR00362">
    <property type="entry name" value="DnaA"/>
    <property type="match status" value="1"/>
</dbReference>
<reference evidence="14 15" key="1">
    <citation type="submission" date="2024-03" db="EMBL/GenBank/DDBJ databases">
        <title>Mouse gut bacterial collection (mGBC) of GemPharmatech.</title>
        <authorList>
            <person name="He Y."/>
            <person name="Dong L."/>
            <person name="Wu D."/>
            <person name="Gao X."/>
            <person name="Lin Z."/>
        </authorList>
    </citation>
    <scope>NUCLEOTIDE SEQUENCE [LARGE SCALE GENOMIC DNA]</scope>
    <source>
        <strain evidence="14 15">54-13</strain>
    </source>
</reference>
<dbReference type="Pfam" id="PF11638">
    <property type="entry name" value="DnaA_N"/>
    <property type="match status" value="1"/>
</dbReference>
<dbReference type="Pfam" id="PF00308">
    <property type="entry name" value="Bac_DnaA"/>
    <property type="match status" value="1"/>
</dbReference>
<dbReference type="InterPro" id="IPR001957">
    <property type="entry name" value="Chromosome_initiator_DnaA"/>
</dbReference>
<comment type="domain">
    <text evidence="8">Domain I is involved in oligomerization and binding regulators, domain II is flexibile and of varying length in different bacteria, domain III forms the AAA+ region, while domain IV binds dsDNA.</text>
</comment>
<name>A0ABV4CTT0_9BACT</name>
<dbReference type="InterPro" id="IPR013317">
    <property type="entry name" value="DnaA_dom"/>
</dbReference>
<dbReference type="Pfam" id="PF08299">
    <property type="entry name" value="Bac_DnaA_C"/>
    <property type="match status" value="1"/>
</dbReference>
<organism evidence="14 15">
    <name type="scientific">Heminiphilus faecis</name>
    <dbReference type="NCBI Taxonomy" id="2601703"/>
    <lineage>
        <taxon>Bacteria</taxon>
        <taxon>Pseudomonadati</taxon>
        <taxon>Bacteroidota</taxon>
        <taxon>Bacteroidia</taxon>
        <taxon>Bacteroidales</taxon>
        <taxon>Muribaculaceae</taxon>
        <taxon>Heminiphilus</taxon>
    </lineage>
</organism>
<dbReference type="PROSITE" id="PS01008">
    <property type="entry name" value="DNAA"/>
    <property type="match status" value="1"/>
</dbReference>
<dbReference type="PANTHER" id="PTHR30050:SF2">
    <property type="entry name" value="CHROMOSOMAL REPLICATION INITIATOR PROTEIN DNAA"/>
    <property type="match status" value="1"/>
</dbReference>
<feature type="binding site" evidence="8">
    <location>
        <position position="171"/>
    </location>
    <ligand>
        <name>ATP</name>
        <dbReference type="ChEBI" id="CHEBI:30616"/>
    </ligand>
</feature>
<feature type="region of interest" description="Domain I, interacts with DnaA modulators" evidence="8">
    <location>
        <begin position="1"/>
        <end position="96"/>
    </location>
</feature>
<proteinExistence type="inferred from homology"/>
<keyword evidence="7 8" id="KW-0238">DNA-binding</keyword>
<evidence type="ECO:0000256" key="6">
    <source>
        <dbReference type="ARBA" id="ARBA00023121"/>
    </source>
</evidence>
<dbReference type="Proteomes" id="UP001565200">
    <property type="component" value="Unassembled WGS sequence"/>
</dbReference>
<dbReference type="RefSeq" id="WP_121698875.1">
    <property type="nucleotide sequence ID" value="NZ_JBCLPP010000008.1"/>
</dbReference>
<comment type="caution">
    <text evidence="8">Lacks conserved residue(s) required for the propagation of feature annotation.</text>
</comment>
<comment type="subunit">
    <text evidence="8">Oligomerizes as a right-handed, spiral filament on DNA at oriC.</text>
</comment>
<evidence type="ECO:0000259" key="12">
    <source>
        <dbReference type="SMART" id="SM00382"/>
    </source>
</evidence>
<evidence type="ECO:0000256" key="5">
    <source>
        <dbReference type="ARBA" id="ARBA00022840"/>
    </source>
</evidence>
<evidence type="ECO:0000256" key="3">
    <source>
        <dbReference type="ARBA" id="ARBA00022705"/>
    </source>
</evidence>
<dbReference type="InterPro" id="IPR027417">
    <property type="entry name" value="P-loop_NTPase"/>
</dbReference>
<dbReference type="InterPro" id="IPR003593">
    <property type="entry name" value="AAA+_ATPase"/>
</dbReference>
<dbReference type="Gene3D" id="1.10.8.60">
    <property type="match status" value="1"/>
</dbReference>
<evidence type="ECO:0000256" key="8">
    <source>
        <dbReference type="HAMAP-Rule" id="MF_00377"/>
    </source>
</evidence>
<dbReference type="InterPro" id="IPR013159">
    <property type="entry name" value="DnaA_C"/>
</dbReference>
<keyword evidence="2 8" id="KW-0963">Cytoplasm</keyword>
<dbReference type="SUPFAM" id="SSF52540">
    <property type="entry name" value="P-loop containing nucleoside triphosphate hydrolases"/>
    <property type="match status" value="1"/>
</dbReference>
<feature type="binding site" evidence="8">
    <location>
        <position position="167"/>
    </location>
    <ligand>
        <name>ATP</name>
        <dbReference type="ChEBI" id="CHEBI:30616"/>
    </ligand>
</feature>
<evidence type="ECO:0000256" key="2">
    <source>
        <dbReference type="ARBA" id="ARBA00022490"/>
    </source>
</evidence>
<keyword evidence="4 8" id="KW-0547">Nucleotide-binding</keyword>
<evidence type="ECO:0000256" key="11">
    <source>
        <dbReference type="RuleBase" id="RU004227"/>
    </source>
</evidence>
<comment type="caution">
    <text evidence="14">The sequence shown here is derived from an EMBL/GenBank/DDBJ whole genome shotgun (WGS) entry which is preliminary data.</text>
</comment>
<feature type="binding site" evidence="8">
    <location>
        <position position="170"/>
    </location>
    <ligand>
        <name>ATP</name>
        <dbReference type="ChEBI" id="CHEBI:30616"/>
    </ligand>
</feature>
<accession>A0ABV4CTT0</accession>
<dbReference type="InterPro" id="IPR010921">
    <property type="entry name" value="Trp_repressor/repl_initiator"/>
</dbReference>
<keyword evidence="6 8" id="KW-0446">Lipid-binding</keyword>
<dbReference type="Gene3D" id="3.30.300.180">
    <property type="match status" value="1"/>
</dbReference>
<protein>
    <recommendedName>
        <fullName evidence="8 9">Chromosomal replication initiator protein DnaA</fullName>
    </recommendedName>
</protein>
<dbReference type="SMART" id="SM00382">
    <property type="entry name" value="AAA"/>
    <property type="match status" value="1"/>
</dbReference>
<feature type="domain" description="Chromosomal replication initiator DnaA C-terminal" evidence="13">
    <location>
        <begin position="369"/>
        <end position="437"/>
    </location>
</feature>
<evidence type="ECO:0000256" key="7">
    <source>
        <dbReference type="ARBA" id="ARBA00023125"/>
    </source>
</evidence>
<keyword evidence="5 8" id="KW-0067">ATP-binding</keyword>
<evidence type="ECO:0000259" key="13">
    <source>
        <dbReference type="SMART" id="SM00760"/>
    </source>
</evidence>
<dbReference type="PRINTS" id="PR00051">
    <property type="entry name" value="DNAA"/>
</dbReference>
<feature type="binding site" evidence="8">
    <location>
        <position position="169"/>
    </location>
    <ligand>
        <name>ATP</name>
        <dbReference type="ChEBI" id="CHEBI:30616"/>
    </ligand>
</feature>
<keyword evidence="15" id="KW-1185">Reference proteome</keyword>
<gene>
    <name evidence="8 14" type="primary">dnaA</name>
    <name evidence="14" type="ORF">AAK873_04080</name>
</gene>
<evidence type="ECO:0000256" key="4">
    <source>
        <dbReference type="ARBA" id="ARBA00022741"/>
    </source>
</evidence>
<dbReference type="Gene3D" id="3.40.50.300">
    <property type="entry name" value="P-loop containing nucleotide triphosphate hydrolases"/>
    <property type="match status" value="1"/>
</dbReference>
<evidence type="ECO:0000256" key="1">
    <source>
        <dbReference type="ARBA" id="ARBA00006583"/>
    </source>
</evidence>
<dbReference type="InterPro" id="IPR024633">
    <property type="entry name" value="DnaA_N_dom"/>
</dbReference>
<comment type="function">
    <text evidence="8 10">Plays an essential role in the initiation and regulation of chromosomal replication. ATP-DnaA binds to the origin of replication (oriC) to initiate formation of the DNA replication initiation complex once per cell cycle. Binds the DnaA box (a 9 base pair repeat at the origin) and separates the double-stranded (ds)DNA. Forms a right-handed helical filament on oriC DNA; dsDNA binds to the exterior of the filament while single-stranded (ss)DNA is stabiized in the filament's interior. The ATP-DnaA-oriC complex binds and stabilizes one strand of the AT-rich DNA unwinding element (DUE), permitting loading of DNA polymerase. After initiation quickly degrades to an ADP-DnaA complex that is not apt for DNA replication. Binds acidic phospholipids.</text>
</comment>
<comment type="similarity">
    <text evidence="1 8 11">Belongs to the DnaA family.</text>
</comment>
<feature type="region of interest" description="Domain IV, binds dsDNA" evidence="8">
    <location>
        <begin position="342"/>
        <end position="460"/>
    </location>
</feature>
<dbReference type="Gene3D" id="1.10.1750.10">
    <property type="match status" value="1"/>
</dbReference>
<dbReference type="InterPro" id="IPR018312">
    <property type="entry name" value="Chromosome_initiator_DnaA_CS"/>
</dbReference>
<dbReference type="SUPFAM" id="SSF48295">
    <property type="entry name" value="TrpR-like"/>
    <property type="match status" value="1"/>
</dbReference>
<evidence type="ECO:0000313" key="15">
    <source>
        <dbReference type="Proteomes" id="UP001565200"/>
    </source>
</evidence>
<dbReference type="SMART" id="SM00760">
    <property type="entry name" value="Bac_DnaA_C"/>
    <property type="match status" value="1"/>
</dbReference>
<sequence>MNEPQQELWERCLKKIQDNLPAAQFDAWFKPITSLSFDGTKLRLKVPTFFFVEQLEERYARLFFFALRHVYGKDVKLEYLYNQVGADPQSSVTINSAKPSVAVKPHVGNPFVTDVVEEFDSRLNPKNTFENYCASPSNKIARSIGMAIASDPKCKTFNPMFVFGPTGVGKTHLIQAIGIGIKERDESARVLYLSARLFENQYTAASTATPSRVNEFINFYQSIDVLIIDDIQDLMHKPKTQNAFFHIFNHLHHNQRQIIMSSDCAPADMKDMHERLLSRFKSGMTVELEKPDIDLRREVLARKAAQDGLDIADDVLEYIAANVTDSIRELEGIMVSLLAHATILNCKVTIDLARTVLGNAVKVHKKPVNFEIITQCVSDYYHIDQDAIFAKCRKREISDARQMVMFLARRDAKMPVTAIGTRLSRSHATVLHACRNIEERLSMETALRDDLSKLEAMIKG</sequence>
<keyword evidence="3 8" id="KW-0235">DNA replication</keyword>
<dbReference type="CDD" id="cd00009">
    <property type="entry name" value="AAA"/>
    <property type="match status" value="1"/>
</dbReference>